<dbReference type="Pfam" id="PF11999">
    <property type="entry name" value="Ice_binding"/>
    <property type="match status" value="1"/>
</dbReference>
<name>A0A4Z1CQ32_9RHOB</name>
<dbReference type="PANTHER" id="PTHR34403:SF14">
    <property type="entry name" value="OS05G0225800 PROTEIN"/>
    <property type="match status" value="1"/>
</dbReference>
<dbReference type="InterPro" id="IPR050972">
    <property type="entry name" value="SDr-like"/>
</dbReference>
<evidence type="ECO:0000256" key="2">
    <source>
        <dbReference type="ARBA" id="ARBA00022729"/>
    </source>
</evidence>
<proteinExistence type="inferred from homology"/>
<dbReference type="PANTHER" id="PTHR34403">
    <property type="entry name" value="TOL-PAL SYSTEM PROTEIN TOLA"/>
    <property type="match status" value="1"/>
</dbReference>
<sequence>MLHTGKRHRQGPAVRRRLADSTSAIALIALACAATSDAAAQELSTFAVLGGSTITNTGPSVINGNIGLSPGSAITGFPPGTVTPPFTIFQNDAVAARAQSDLTTAYNILANRPATQDLTSQDLGGLVLRPGVYNFDSSAQLTGGLTLDAEGDPNAVFVFNIGSTLTTATASSVRVINTDGAEARNVFYRVGSSATLGAATEFQGNIFALTNITLVTAASIDCGAALARNGAVTLDTNTISVCPALAEPGPSPTPTPTPEPEPGPTPTPEPEPAPAPGPTPTPIPEPEPGPTPTPEPEPGPTPTPAPAPAPGPTPIPEPAPAPGPTPIPEPEPAPGPTPIPEPEPAPGPTPTPIPIPEPEPGPTPIPTPTADTDEPAADRVLDAIRDAIARGGLAPLSFVVAPAVLTPAELATLSGEVATGVAPTGIRTMDSFMDLVTQPRFATGRMQTTAALGTPYFPGAPATPARARS</sequence>
<dbReference type="PROSITE" id="PS51257">
    <property type="entry name" value="PROKAR_LIPOPROTEIN"/>
    <property type="match status" value="1"/>
</dbReference>
<gene>
    <name evidence="4" type="ORF">E4L95_05905</name>
</gene>
<keyword evidence="2" id="KW-0732">Signal</keyword>
<feature type="compositionally biased region" description="Pro residues" evidence="3">
    <location>
        <begin position="249"/>
        <end position="367"/>
    </location>
</feature>
<evidence type="ECO:0000256" key="3">
    <source>
        <dbReference type="SAM" id="MobiDB-lite"/>
    </source>
</evidence>
<feature type="region of interest" description="Disordered" evidence="3">
    <location>
        <begin position="243"/>
        <end position="373"/>
    </location>
</feature>
<comment type="caution">
    <text evidence="4">The sequence shown here is derived from an EMBL/GenBank/DDBJ whole genome shotgun (WGS) entry which is preliminary data.</text>
</comment>
<feature type="non-terminal residue" evidence="4">
    <location>
        <position position="469"/>
    </location>
</feature>
<comment type="similarity">
    <text evidence="1">Belongs to the ice-binding protein family.</text>
</comment>
<evidence type="ECO:0000313" key="4">
    <source>
        <dbReference type="EMBL" id="TGN67159.1"/>
    </source>
</evidence>
<dbReference type="InterPro" id="IPR021884">
    <property type="entry name" value="Ice-bd_prot"/>
</dbReference>
<evidence type="ECO:0000313" key="5">
    <source>
        <dbReference type="Proteomes" id="UP000297972"/>
    </source>
</evidence>
<keyword evidence="5" id="KW-1185">Reference proteome</keyword>
<reference evidence="4 5" key="1">
    <citation type="submission" date="2019-03" db="EMBL/GenBank/DDBJ databases">
        <authorList>
            <person name="Li J."/>
        </authorList>
    </citation>
    <scope>NUCLEOTIDE SEQUENCE [LARGE SCALE GENOMIC DNA]</scope>
    <source>
        <strain evidence="4 5">3058</strain>
    </source>
</reference>
<accession>A0A4Z1CQ32</accession>
<dbReference type="EMBL" id="SRPG01000038">
    <property type="protein sequence ID" value="TGN67159.1"/>
    <property type="molecule type" value="Genomic_DNA"/>
</dbReference>
<organism evidence="4 5">
    <name type="scientific">Paracoccus liaowanqingii</name>
    <dbReference type="NCBI Taxonomy" id="2560053"/>
    <lineage>
        <taxon>Bacteria</taxon>
        <taxon>Pseudomonadati</taxon>
        <taxon>Pseudomonadota</taxon>
        <taxon>Alphaproteobacteria</taxon>
        <taxon>Rhodobacterales</taxon>
        <taxon>Paracoccaceae</taxon>
        <taxon>Paracoccus</taxon>
    </lineage>
</organism>
<dbReference type="RefSeq" id="WP_135816810.1">
    <property type="nucleotide sequence ID" value="NZ_SRPG01000038.1"/>
</dbReference>
<protein>
    <submittedName>
        <fullName evidence="4">DUF3494 domain-containing protein</fullName>
    </submittedName>
</protein>
<dbReference type="Proteomes" id="UP000297972">
    <property type="component" value="Unassembled WGS sequence"/>
</dbReference>
<dbReference type="AlphaFoldDB" id="A0A4Z1CQ32"/>
<dbReference type="OrthoDB" id="7195851at2"/>
<evidence type="ECO:0000256" key="1">
    <source>
        <dbReference type="ARBA" id="ARBA00005445"/>
    </source>
</evidence>